<dbReference type="Proteomes" id="UP001139516">
    <property type="component" value="Unassembled WGS sequence"/>
</dbReference>
<dbReference type="RefSeq" id="WP_248666709.1">
    <property type="nucleotide sequence ID" value="NZ_JALPRX010000035.1"/>
</dbReference>
<evidence type="ECO:0000313" key="2">
    <source>
        <dbReference type="Proteomes" id="UP001139516"/>
    </source>
</evidence>
<proteinExistence type="predicted"/>
<organism evidence="1 2">
    <name type="scientific">Roseomonas acroporae</name>
    <dbReference type="NCBI Taxonomy" id="2937791"/>
    <lineage>
        <taxon>Bacteria</taxon>
        <taxon>Pseudomonadati</taxon>
        <taxon>Pseudomonadota</taxon>
        <taxon>Alphaproteobacteria</taxon>
        <taxon>Acetobacterales</taxon>
        <taxon>Roseomonadaceae</taxon>
        <taxon>Roseomonas</taxon>
    </lineage>
</organism>
<keyword evidence="2" id="KW-1185">Reference proteome</keyword>
<sequence>MTASNSIVVVRQGDASWQEAAVGWIDLTERNPWLVLRDVRNELISAVATRREYGVAIDAKRWVVDPEATAALLIELARNRGVAPLPAVSTLKRRVMQVVE</sequence>
<protein>
    <submittedName>
        <fullName evidence="1">Uncharacterized protein</fullName>
    </submittedName>
</protein>
<dbReference type="AlphaFoldDB" id="A0A9X2BW06"/>
<evidence type="ECO:0000313" key="1">
    <source>
        <dbReference type="EMBL" id="MCK8784589.1"/>
    </source>
</evidence>
<gene>
    <name evidence="1" type="ORF">M0638_09365</name>
</gene>
<comment type="caution">
    <text evidence="1">The sequence shown here is derived from an EMBL/GenBank/DDBJ whole genome shotgun (WGS) entry which is preliminary data.</text>
</comment>
<name>A0A9X2BW06_9PROT</name>
<reference evidence="1" key="1">
    <citation type="submission" date="2022-04" db="EMBL/GenBank/DDBJ databases">
        <title>Roseomonas acroporae sp. nov., isolated from coral Acropora digitifera.</title>
        <authorList>
            <person name="Sun H."/>
        </authorList>
    </citation>
    <scope>NUCLEOTIDE SEQUENCE</scope>
    <source>
        <strain evidence="1">NAR14</strain>
    </source>
</reference>
<dbReference type="EMBL" id="JALPRX010000035">
    <property type="protein sequence ID" value="MCK8784589.1"/>
    <property type="molecule type" value="Genomic_DNA"/>
</dbReference>
<accession>A0A9X2BW06</accession>